<dbReference type="Gene3D" id="1.10.443.10">
    <property type="entry name" value="Intergrase catalytic core"/>
    <property type="match status" value="1"/>
</dbReference>
<sequence>MTYGKSRSGAVALPAPHTTVLAEYAAALETTSLAGSTRAKYVSRLRGYLSWLAGQTFDADPLTDPATATGAVRGFRRHLKSAHRAPTTIDTYLSALDDFYARRGVGKPRARRERDVRRPAPRTLDAPGVRRYLAQVRRTATPRDRAIALLPYLAGLRISEVVGLDVADVRPDGLSVRGGRSRLVPVHPDLGQVLTGWLEARAGWKGADAHPAMFLNHRGFRLSDRAARDIVTGFADPAEPVSPLVLRHTFATQLIHDGEDPVLVAELLGLESLDSTRRYGPTPKADRQAVLNSLITDV</sequence>
<dbReference type="Proteomes" id="UP000308705">
    <property type="component" value="Unassembled WGS sequence"/>
</dbReference>
<dbReference type="OrthoDB" id="3216862at2"/>
<dbReference type="AlphaFoldDB" id="A0A4V6XBD6"/>
<dbReference type="InterPro" id="IPR044068">
    <property type="entry name" value="CB"/>
</dbReference>
<dbReference type="SUPFAM" id="SSF56349">
    <property type="entry name" value="DNA breaking-rejoining enzymes"/>
    <property type="match status" value="1"/>
</dbReference>
<dbReference type="InterPro" id="IPR002104">
    <property type="entry name" value="Integrase_catalytic"/>
</dbReference>
<keyword evidence="1 3" id="KW-0238">DNA-binding</keyword>
<organism evidence="6 7">
    <name type="scientific">Herbidospora galbida</name>
    <dbReference type="NCBI Taxonomy" id="2575442"/>
    <lineage>
        <taxon>Bacteria</taxon>
        <taxon>Bacillati</taxon>
        <taxon>Actinomycetota</taxon>
        <taxon>Actinomycetes</taxon>
        <taxon>Streptosporangiales</taxon>
        <taxon>Streptosporangiaceae</taxon>
        <taxon>Herbidospora</taxon>
    </lineage>
</organism>
<keyword evidence="2" id="KW-0233">DNA recombination</keyword>
<dbReference type="RefSeq" id="WP_137248747.1">
    <property type="nucleotide sequence ID" value="NZ_SZQA01000020.1"/>
</dbReference>
<keyword evidence="7" id="KW-1185">Reference proteome</keyword>
<dbReference type="InterPro" id="IPR011010">
    <property type="entry name" value="DNA_brk_join_enz"/>
</dbReference>
<name>A0A4V6XBD6_9ACTN</name>
<dbReference type="PROSITE" id="PS51898">
    <property type="entry name" value="TYR_RECOMBINASE"/>
    <property type="match status" value="1"/>
</dbReference>
<dbReference type="InterPro" id="IPR013762">
    <property type="entry name" value="Integrase-like_cat_sf"/>
</dbReference>
<dbReference type="GO" id="GO:0003677">
    <property type="term" value="F:DNA binding"/>
    <property type="evidence" value="ECO:0007669"/>
    <property type="project" value="UniProtKB-UniRule"/>
</dbReference>
<dbReference type="GO" id="GO:0015074">
    <property type="term" value="P:DNA integration"/>
    <property type="evidence" value="ECO:0007669"/>
    <property type="project" value="InterPro"/>
</dbReference>
<protein>
    <submittedName>
        <fullName evidence="6">Integrase</fullName>
    </submittedName>
</protein>
<dbReference type="PANTHER" id="PTHR30349:SF81">
    <property type="entry name" value="TYROSINE RECOMBINASE XERC"/>
    <property type="match status" value="1"/>
</dbReference>
<dbReference type="PROSITE" id="PS51900">
    <property type="entry name" value="CB"/>
    <property type="match status" value="1"/>
</dbReference>
<evidence type="ECO:0000259" key="5">
    <source>
        <dbReference type="PROSITE" id="PS51900"/>
    </source>
</evidence>
<feature type="domain" description="Core-binding (CB)" evidence="5">
    <location>
        <begin position="15"/>
        <end position="104"/>
    </location>
</feature>
<evidence type="ECO:0000313" key="7">
    <source>
        <dbReference type="Proteomes" id="UP000308705"/>
    </source>
</evidence>
<reference evidence="6 7" key="1">
    <citation type="submission" date="2019-04" db="EMBL/GenBank/DDBJ databases">
        <title>Herbidospora sp. NEAU-GS14.nov., a novel actinomycete isolated from soil.</title>
        <authorList>
            <person name="Han L."/>
        </authorList>
    </citation>
    <scope>NUCLEOTIDE SEQUENCE [LARGE SCALE GENOMIC DNA]</scope>
    <source>
        <strain evidence="6 7">NEAU-GS14</strain>
    </source>
</reference>
<feature type="domain" description="Tyr recombinase" evidence="4">
    <location>
        <begin position="119"/>
        <end position="292"/>
    </location>
</feature>
<dbReference type="Gene3D" id="1.10.150.130">
    <property type="match status" value="1"/>
</dbReference>
<evidence type="ECO:0000259" key="4">
    <source>
        <dbReference type="PROSITE" id="PS51898"/>
    </source>
</evidence>
<gene>
    <name evidence="6" type="ORF">FDA94_20830</name>
</gene>
<dbReference type="PANTHER" id="PTHR30349">
    <property type="entry name" value="PHAGE INTEGRASE-RELATED"/>
    <property type="match status" value="1"/>
</dbReference>
<dbReference type="GO" id="GO:0006310">
    <property type="term" value="P:DNA recombination"/>
    <property type="evidence" value="ECO:0007669"/>
    <property type="project" value="UniProtKB-KW"/>
</dbReference>
<dbReference type="InterPro" id="IPR010998">
    <property type="entry name" value="Integrase_recombinase_N"/>
</dbReference>
<accession>A0A4V6XBD6</accession>
<evidence type="ECO:0000256" key="1">
    <source>
        <dbReference type="ARBA" id="ARBA00023125"/>
    </source>
</evidence>
<dbReference type="EMBL" id="SZQA01000020">
    <property type="protein sequence ID" value="TKK86553.1"/>
    <property type="molecule type" value="Genomic_DNA"/>
</dbReference>
<dbReference type="InterPro" id="IPR050090">
    <property type="entry name" value="Tyrosine_recombinase_XerCD"/>
</dbReference>
<evidence type="ECO:0000256" key="2">
    <source>
        <dbReference type="ARBA" id="ARBA00023172"/>
    </source>
</evidence>
<dbReference type="Pfam" id="PF00589">
    <property type="entry name" value="Phage_integrase"/>
    <property type="match status" value="1"/>
</dbReference>
<comment type="caution">
    <text evidence="6">The sequence shown here is derived from an EMBL/GenBank/DDBJ whole genome shotgun (WGS) entry which is preliminary data.</text>
</comment>
<evidence type="ECO:0000256" key="3">
    <source>
        <dbReference type="PROSITE-ProRule" id="PRU01248"/>
    </source>
</evidence>
<evidence type="ECO:0000313" key="6">
    <source>
        <dbReference type="EMBL" id="TKK86553.1"/>
    </source>
</evidence>
<proteinExistence type="predicted"/>